<dbReference type="KEGG" id="sii:LD85_1517"/>
<dbReference type="Proteomes" id="UP000001404">
    <property type="component" value="Chromosome"/>
</dbReference>
<dbReference type="AlphaFoldDB" id="D2PK81"/>
<dbReference type="EMBL" id="CP001731">
    <property type="protein sequence ID" value="ADB87184.1"/>
    <property type="molecule type" value="Genomic_DNA"/>
</dbReference>
<sequence length="247" mass="28963">MTERLTLTQLLDMYFETENEEERIERIKDIALTLKYDIVASLNSAEDVKIKDVVTDTKRKVILIKFYFTHQYLASKDFIIAIKFSTQKSKPLVPAQIEKYVGKIKDWIAAKLYRKQYPYDLTYIIIGPKFTKGVSTMKRMIEEGKYFYTATPDTLIEVIEALVEYFKARAIAFAERLIETKRALESKGIEGRFDQGIEAIKQLLKVTHKFKGIITRVRELMDRDYYQIAAMLIEDESYLDDIDSFLR</sequence>
<organism evidence="1 2">
    <name type="scientific">Saccharolobus islandicus (strain L.D.8.5 / Lassen #2)</name>
    <name type="common">Sulfolobus islandicus</name>
    <dbReference type="NCBI Taxonomy" id="425944"/>
    <lineage>
        <taxon>Archaea</taxon>
        <taxon>Thermoproteota</taxon>
        <taxon>Thermoprotei</taxon>
        <taxon>Sulfolobales</taxon>
        <taxon>Sulfolobaceae</taxon>
        <taxon>Saccharolobus</taxon>
    </lineage>
</organism>
<dbReference type="RefSeq" id="WP_012952857.1">
    <property type="nucleotide sequence ID" value="NC_013769.1"/>
</dbReference>
<gene>
    <name evidence="1" type="ordered locus">LD85_1517</name>
</gene>
<evidence type="ECO:0000313" key="2">
    <source>
        <dbReference type="Proteomes" id="UP000001404"/>
    </source>
</evidence>
<protein>
    <submittedName>
        <fullName evidence="1">Uncharacterized protein</fullName>
    </submittedName>
</protein>
<name>D2PK81_SACI9</name>
<dbReference type="HOGENOM" id="CLU_1122666_0_0_2"/>
<reference evidence="2" key="1">
    <citation type="journal article" date="2009" name="Proc. Natl. Acad. Sci. U.S.A.">
        <title>Biogeography of the Sulfolobus islandicus pan-genome.</title>
        <authorList>
            <person name="Reno M.L."/>
            <person name="Held N.L."/>
            <person name="Fields C.J."/>
            <person name="Burke P.V."/>
            <person name="Whitaker R.J."/>
        </authorList>
    </citation>
    <scope>NUCLEOTIDE SEQUENCE [LARGE SCALE GENOMIC DNA]</scope>
    <source>
        <strain evidence="2">L.D.8.5 / Lassen #2</strain>
    </source>
</reference>
<accession>D2PK81</accession>
<proteinExistence type="predicted"/>
<evidence type="ECO:0000313" key="1">
    <source>
        <dbReference type="EMBL" id="ADB87184.1"/>
    </source>
</evidence>